<evidence type="ECO:0000313" key="1">
    <source>
        <dbReference type="EMBL" id="EFB34487.1"/>
    </source>
</evidence>
<proteinExistence type="predicted"/>
<protein>
    <submittedName>
        <fullName evidence="1">Uncharacterized protein</fullName>
    </submittedName>
</protein>
<dbReference type="Proteomes" id="UP000004477">
    <property type="component" value="Unassembled WGS sequence"/>
</dbReference>
<sequence>MNKESKSKFNLWLSEHPESFHPSDEARMFDFVNSLYETEGNICIDEIFSGFTKSHPAYSKEEAMRLSDKWEEQILLIMRFLDWKKQIKRK</sequence>
<accession>D1PFB4</accession>
<dbReference type="HOGENOM" id="CLU_2438324_0_0_10"/>
<organism evidence="1 2">
    <name type="scientific">Segatella copri DSM 18205</name>
    <dbReference type="NCBI Taxonomy" id="537011"/>
    <lineage>
        <taxon>Bacteria</taxon>
        <taxon>Pseudomonadati</taxon>
        <taxon>Bacteroidota</taxon>
        <taxon>Bacteroidia</taxon>
        <taxon>Bacteroidales</taxon>
        <taxon>Prevotellaceae</taxon>
        <taxon>Segatella</taxon>
    </lineage>
</organism>
<name>D1PFB4_9BACT</name>
<comment type="caution">
    <text evidence="1">The sequence shown here is derived from an EMBL/GenBank/DDBJ whole genome shotgun (WGS) entry which is preliminary data.</text>
</comment>
<dbReference type="PaxDb" id="537011-PREVCOP_05921"/>
<dbReference type="EMBL" id="ACBX02000035">
    <property type="protein sequence ID" value="EFB34487.1"/>
    <property type="molecule type" value="Genomic_DNA"/>
</dbReference>
<dbReference type="OrthoDB" id="9998361at2"/>
<dbReference type="AlphaFoldDB" id="D1PFB4"/>
<reference evidence="1" key="1">
    <citation type="submission" date="2009-11" db="EMBL/GenBank/DDBJ databases">
        <authorList>
            <person name="Weinstock G."/>
            <person name="Sodergren E."/>
            <person name="Clifton S."/>
            <person name="Fulton L."/>
            <person name="Fulton B."/>
            <person name="Courtney L."/>
            <person name="Fronick C."/>
            <person name="Harrison M."/>
            <person name="Strong C."/>
            <person name="Farmer C."/>
            <person name="Delahaunty K."/>
            <person name="Markovic C."/>
            <person name="Hall O."/>
            <person name="Minx P."/>
            <person name="Tomlinson C."/>
            <person name="Mitreva M."/>
            <person name="Nelson J."/>
            <person name="Hou S."/>
            <person name="Wollam A."/>
            <person name="Pepin K.H."/>
            <person name="Johnson M."/>
            <person name="Bhonagiri V."/>
            <person name="Nash W.E."/>
            <person name="Warren W."/>
            <person name="Chinwalla A."/>
            <person name="Mardis E.R."/>
            <person name="Wilson R.K."/>
        </authorList>
    </citation>
    <scope>NUCLEOTIDE SEQUENCE [LARGE SCALE GENOMIC DNA]</scope>
    <source>
        <strain evidence="1">DSM 18205</strain>
    </source>
</reference>
<dbReference type="RefSeq" id="WP_006848603.1">
    <property type="nucleotide sequence ID" value="NZ_CP085933.1"/>
</dbReference>
<gene>
    <name evidence="1" type="ORF">PREVCOP_05921</name>
</gene>
<keyword evidence="2" id="KW-1185">Reference proteome</keyword>
<evidence type="ECO:0000313" key="2">
    <source>
        <dbReference type="Proteomes" id="UP000004477"/>
    </source>
</evidence>
<dbReference type="GeneID" id="69850347"/>
<dbReference type="STRING" id="537011.PREVCOP_05921"/>